<dbReference type="FunFam" id="1.20.1250.20:FF:000429">
    <property type="entry name" value="MFS drug efflux transporter, putative"/>
    <property type="match status" value="1"/>
</dbReference>
<comment type="similarity">
    <text evidence="2">Belongs to the major facilitator superfamily. TCR/Tet family.</text>
</comment>
<keyword evidence="6 8" id="KW-0472">Membrane</keyword>
<feature type="region of interest" description="Disordered" evidence="7">
    <location>
        <begin position="1"/>
        <end position="53"/>
    </location>
</feature>
<dbReference type="GO" id="GO:0022857">
    <property type="term" value="F:transmembrane transporter activity"/>
    <property type="evidence" value="ECO:0007669"/>
    <property type="project" value="InterPro"/>
</dbReference>
<evidence type="ECO:0000256" key="6">
    <source>
        <dbReference type="ARBA" id="ARBA00023136"/>
    </source>
</evidence>
<feature type="transmembrane region" description="Helical" evidence="8">
    <location>
        <begin position="156"/>
        <end position="177"/>
    </location>
</feature>
<feature type="transmembrane region" description="Helical" evidence="8">
    <location>
        <begin position="189"/>
        <end position="208"/>
    </location>
</feature>
<feature type="transmembrane region" description="Helical" evidence="8">
    <location>
        <begin position="540"/>
        <end position="558"/>
    </location>
</feature>
<keyword evidence="4 8" id="KW-0812">Transmembrane</keyword>
<keyword evidence="11" id="KW-1185">Reference proteome</keyword>
<evidence type="ECO:0000313" key="11">
    <source>
        <dbReference type="Proteomes" id="UP000800235"/>
    </source>
</evidence>
<evidence type="ECO:0000259" key="9">
    <source>
        <dbReference type="PROSITE" id="PS50850"/>
    </source>
</evidence>
<keyword evidence="5 8" id="KW-1133">Transmembrane helix</keyword>
<dbReference type="PANTHER" id="PTHR23501:SF12">
    <property type="entry name" value="MAJOR FACILITATOR SUPERFAMILY (MFS) PROFILE DOMAIN-CONTAINING PROTEIN-RELATED"/>
    <property type="match status" value="1"/>
</dbReference>
<evidence type="ECO:0000256" key="3">
    <source>
        <dbReference type="ARBA" id="ARBA00022448"/>
    </source>
</evidence>
<feature type="transmembrane region" description="Helical" evidence="8">
    <location>
        <begin position="461"/>
        <end position="484"/>
    </location>
</feature>
<evidence type="ECO:0000256" key="4">
    <source>
        <dbReference type="ARBA" id="ARBA00022692"/>
    </source>
</evidence>
<feature type="transmembrane region" description="Helical" evidence="8">
    <location>
        <begin position="130"/>
        <end position="150"/>
    </location>
</feature>
<protein>
    <submittedName>
        <fullName evidence="10">MFS general substrate transporter</fullName>
    </submittedName>
</protein>
<feature type="transmembrane region" description="Helical" evidence="8">
    <location>
        <begin position="220"/>
        <end position="239"/>
    </location>
</feature>
<dbReference type="EMBL" id="MU007026">
    <property type="protein sequence ID" value="KAF2432410.1"/>
    <property type="molecule type" value="Genomic_DNA"/>
</dbReference>
<organism evidence="10 11">
    <name type="scientific">Tothia fuscella</name>
    <dbReference type="NCBI Taxonomy" id="1048955"/>
    <lineage>
        <taxon>Eukaryota</taxon>
        <taxon>Fungi</taxon>
        <taxon>Dikarya</taxon>
        <taxon>Ascomycota</taxon>
        <taxon>Pezizomycotina</taxon>
        <taxon>Dothideomycetes</taxon>
        <taxon>Pleosporomycetidae</taxon>
        <taxon>Venturiales</taxon>
        <taxon>Cylindrosympodiaceae</taxon>
        <taxon>Tothia</taxon>
    </lineage>
</organism>
<feature type="transmembrane region" description="Helical" evidence="8">
    <location>
        <begin position="368"/>
        <end position="385"/>
    </location>
</feature>
<feature type="domain" description="Major facilitator superfamily (MFS) profile" evidence="9">
    <location>
        <begin position="66"/>
        <end position="563"/>
    </location>
</feature>
<evidence type="ECO:0000256" key="7">
    <source>
        <dbReference type="SAM" id="MobiDB-lite"/>
    </source>
</evidence>
<feature type="transmembrane region" description="Helical" evidence="8">
    <location>
        <begin position="427"/>
        <end position="449"/>
    </location>
</feature>
<reference evidence="10" key="1">
    <citation type="journal article" date="2020" name="Stud. Mycol.">
        <title>101 Dothideomycetes genomes: a test case for predicting lifestyles and emergence of pathogens.</title>
        <authorList>
            <person name="Haridas S."/>
            <person name="Albert R."/>
            <person name="Binder M."/>
            <person name="Bloem J."/>
            <person name="Labutti K."/>
            <person name="Salamov A."/>
            <person name="Andreopoulos B."/>
            <person name="Baker S."/>
            <person name="Barry K."/>
            <person name="Bills G."/>
            <person name="Bluhm B."/>
            <person name="Cannon C."/>
            <person name="Castanera R."/>
            <person name="Culley D."/>
            <person name="Daum C."/>
            <person name="Ezra D."/>
            <person name="Gonzalez J."/>
            <person name="Henrissat B."/>
            <person name="Kuo A."/>
            <person name="Liang C."/>
            <person name="Lipzen A."/>
            <person name="Lutzoni F."/>
            <person name="Magnuson J."/>
            <person name="Mondo S."/>
            <person name="Nolan M."/>
            <person name="Ohm R."/>
            <person name="Pangilinan J."/>
            <person name="Park H.-J."/>
            <person name="Ramirez L."/>
            <person name="Alfaro M."/>
            <person name="Sun H."/>
            <person name="Tritt A."/>
            <person name="Yoshinaga Y."/>
            <person name="Zwiers L.-H."/>
            <person name="Turgeon B."/>
            <person name="Goodwin S."/>
            <person name="Spatafora J."/>
            <person name="Crous P."/>
            <person name="Grigoriev I."/>
        </authorList>
    </citation>
    <scope>NUCLEOTIDE SEQUENCE</scope>
    <source>
        <strain evidence="10">CBS 130266</strain>
    </source>
</reference>
<name>A0A9P4U064_9PEZI</name>
<dbReference type="GO" id="GO:0005886">
    <property type="term" value="C:plasma membrane"/>
    <property type="evidence" value="ECO:0007669"/>
    <property type="project" value="TreeGrafter"/>
</dbReference>
<feature type="transmembrane region" description="Helical" evidence="8">
    <location>
        <begin position="260"/>
        <end position="286"/>
    </location>
</feature>
<dbReference type="InterPro" id="IPR020846">
    <property type="entry name" value="MFS_dom"/>
</dbReference>
<feature type="transmembrane region" description="Helical" evidence="8">
    <location>
        <begin position="332"/>
        <end position="353"/>
    </location>
</feature>
<sequence>MATELTRSTSTSVTNLGDDKEKGYLDSPALVTPALDPEKGSLNTSDPEADPNTPVRPYGKFKWFLICIAVYSTAFLYGLDNTIVADIQASAVETFGSVEKLGWLGIGFPLGSIATILSIGKAYGTFDVKWIYIVSIIMFEGGSTLCGAAPNMNALIIGRVWAGAGGAGMYLGVLNLLAINTSLRERPMYMAICGLTWGLGCILGPVIGGSFADSSATWRWAFYINLVLFAIFIPVYFFVLGSYQPQPNVALKEKIKTMDWLGVILNAGLYISFVMIFTFGGTLWAWGSGRTIATIVIFAVILIAFCITQAYSICTTPEWRLFPGDFLRSRTLVLNYVAISAQATGLFVPVYYIPLYFSFVHGDTGLEAAVRLLPFICFVIFGALLNGQFLPKWGYYWPWYVVSGVCILLGGSLMYAAVDVNTPNAHIYGFSIILGLGAGISQNTAYSVAPAKVPPHRVSDSIGFINAAQLGAIVIALTITSTVFQNVGFSNVQQALEGLYFSEGDIRAALAGAKSEVFTSISPEVREKVMEGIVEAIGNGYILVIVAGVISLICAALMKREKLFMEASAGG</sequence>
<dbReference type="InterPro" id="IPR011701">
    <property type="entry name" value="MFS"/>
</dbReference>
<keyword evidence="3" id="KW-0813">Transport</keyword>
<feature type="transmembrane region" description="Helical" evidence="8">
    <location>
        <begin position="101"/>
        <end position="123"/>
    </location>
</feature>
<comment type="subcellular location">
    <subcellularLocation>
        <location evidence="1">Membrane</location>
        <topology evidence="1">Multi-pass membrane protein</topology>
    </subcellularLocation>
</comment>
<evidence type="ECO:0000256" key="2">
    <source>
        <dbReference type="ARBA" id="ARBA00007520"/>
    </source>
</evidence>
<dbReference type="Gene3D" id="1.20.1250.20">
    <property type="entry name" value="MFS general substrate transporter like domains"/>
    <property type="match status" value="2"/>
</dbReference>
<feature type="transmembrane region" description="Helical" evidence="8">
    <location>
        <begin position="292"/>
        <end position="311"/>
    </location>
</feature>
<gene>
    <name evidence="10" type="ORF">EJ08DRAFT_131754</name>
</gene>
<evidence type="ECO:0000256" key="1">
    <source>
        <dbReference type="ARBA" id="ARBA00004141"/>
    </source>
</evidence>
<dbReference type="SUPFAM" id="SSF103473">
    <property type="entry name" value="MFS general substrate transporter"/>
    <property type="match status" value="1"/>
</dbReference>
<dbReference type="AlphaFoldDB" id="A0A9P4U064"/>
<dbReference type="PROSITE" id="PS50850">
    <property type="entry name" value="MFS"/>
    <property type="match status" value="1"/>
</dbReference>
<dbReference type="Pfam" id="PF07690">
    <property type="entry name" value="MFS_1"/>
    <property type="match status" value="1"/>
</dbReference>
<dbReference type="InterPro" id="IPR036259">
    <property type="entry name" value="MFS_trans_sf"/>
</dbReference>
<dbReference type="OrthoDB" id="10021397at2759"/>
<comment type="caution">
    <text evidence="10">The sequence shown here is derived from an EMBL/GenBank/DDBJ whole genome shotgun (WGS) entry which is preliminary data.</text>
</comment>
<dbReference type="PANTHER" id="PTHR23501">
    <property type="entry name" value="MAJOR FACILITATOR SUPERFAMILY"/>
    <property type="match status" value="1"/>
</dbReference>
<accession>A0A9P4U064</accession>
<dbReference type="Proteomes" id="UP000800235">
    <property type="component" value="Unassembled WGS sequence"/>
</dbReference>
<feature type="transmembrane region" description="Helical" evidence="8">
    <location>
        <begin position="61"/>
        <end position="79"/>
    </location>
</feature>
<evidence type="ECO:0000256" key="8">
    <source>
        <dbReference type="SAM" id="Phobius"/>
    </source>
</evidence>
<proteinExistence type="inferred from homology"/>
<feature type="transmembrane region" description="Helical" evidence="8">
    <location>
        <begin position="397"/>
        <end position="415"/>
    </location>
</feature>
<evidence type="ECO:0000256" key="5">
    <source>
        <dbReference type="ARBA" id="ARBA00022989"/>
    </source>
</evidence>
<feature type="compositionally biased region" description="Polar residues" evidence="7">
    <location>
        <begin position="1"/>
        <end position="15"/>
    </location>
</feature>
<evidence type="ECO:0000313" key="10">
    <source>
        <dbReference type="EMBL" id="KAF2432410.1"/>
    </source>
</evidence>